<dbReference type="Proteomes" id="UP001055439">
    <property type="component" value="Chromosome 3"/>
</dbReference>
<evidence type="ECO:0000313" key="2">
    <source>
        <dbReference type="Proteomes" id="UP001055439"/>
    </source>
</evidence>
<name>A0A9E7JTV8_9LILI</name>
<dbReference type="AlphaFoldDB" id="A0A9E7JTV8"/>
<reference evidence="1" key="1">
    <citation type="submission" date="2022-05" db="EMBL/GenBank/DDBJ databases">
        <title>The Musa troglodytarum L. genome provides insights into the mechanism of non-climacteric behaviour and enrichment of carotenoids.</title>
        <authorList>
            <person name="Wang J."/>
        </authorList>
    </citation>
    <scope>NUCLEOTIDE SEQUENCE</scope>
    <source>
        <tissue evidence="1">Leaf</tissue>
    </source>
</reference>
<gene>
    <name evidence="1" type="ORF">MUK42_06304</name>
</gene>
<protein>
    <submittedName>
        <fullName evidence="1">Uncharacterized protein</fullName>
    </submittedName>
</protein>
<proteinExistence type="predicted"/>
<evidence type="ECO:0000313" key="1">
    <source>
        <dbReference type="EMBL" id="URD93223.1"/>
    </source>
</evidence>
<dbReference type="EMBL" id="CP097505">
    <property type="protein sequence ID" value="URD93223.1"/>
    <property type="molecule type" value="Genomic_DNA"/>
</dbReference>
<accession>A0A9E7JTV8</accession>
<sequence length="75" mass="8881">MLPQGNNEEKWLEEGIVSIQHNAFYMHHALGPHWKPLLTSDISQREAVFNSTPHRKLSTHRMMCDRIWYQSSFSE</sequence>
<organism evidence="1 2">
    <name type="scientific">Musa troglodytarum</name>
    <name type="common">fe'i banana</name>
    <dbReference type="NCBI Taxonomy" id="320322"/>
    <lineage>
        <taxon>Eukaryota</taxon>
        <taxon>Viridiplantae</taxon>
        <taxon>Streptophyta</taxon>
        <taxon>Embryophyta</taxon>
        <taxon>Tracheophyta</taxon>
        <taxon>Spermatophyta</taxon>
        <taxon>Magnoliopsida</taxon>
        <taxon>Liliopsida</taxon>
        <taxon>Zingiberales</taxon>
        <taxon>Musaceae</taxon>
        <taxon>Musa</taxon>
    </lineage>
</organism>
<keyword evidence="2" id="KW-1185">Reference proteome</keyword>